<feature type="transmembrane region" description="Helical" evidence="2">
    <location>
        <begin position="6"/>
        <end position="26"/>
    </location>
</feature>
<name>A0A421D1V4_9EURO</name>
<accession>A0A421D1V4</accession>
<keyword evidence="2" id="KW-1133">Transmembrane helix</keyword>
<protein>
    <submittedName>
        <fullName evidence="3">Uncharacterized protein</fullName>
    </submittedName>
</protein>
<keyword evidence="2" id="KW-0812">Transmembrane</keyword>
<organism evidence="3 4">
    <name type="scientific">Aspergillus turcosus</name>
    <dbReference type="NCBI Taxonomy" id="1245748"/>
    <lineage>
        <taxon>Eukaryota</taxon>
        <taxon>Fungi</taxon>
        <taxon>Dikarya</taxon>
        <taxon>Ascomycota</taxon>
        <taxon>Pezizomycotina</taxon>
        <taxon>Eurotiomycetes</taxon>
        <taxon>Eurotiomycetidae</taxon>
        <taxon>Eurotiales</taxon>
        <taxon>Aspergillaceae</taxon>
        <taxon>Aspergillus</taxon>
        <taxon>Aspergillus subgen. Fumigati</taxon>
    </lineage>
</organism>
<evidence type="ECO:0000313" key="3">
    <source>
        <dbReference type="EMBL" id="RLL96081.1"/>
    </source>
</evidence>
<keyword evidence="2" id="KW-0472">Membrane</keyword>
<dbReference type="AlphaFoldDB" id="A0A421D1V4"/>
<keyword evidence="4" id="KW-1185">Reference proteome</keyword>
<comment type="caution">
    <text evidence="3">The sequence shown here is derived from an EMBL/GenBank/DDBJ whole genome shotgun (WGS) entry which is preliminary data.</text>
</comment>
<proteinExistence type="predicted"/>
<evidence type="ECO:0000256" key="1">
    <source>
        <dbReference type="SAM" id="MobiDB-lite"/>
    </source>
</evidence>
<sequence length="93" mass="10002">MTQTRLSALAMSIFLSFFVSPYILMLKAKHGSETGKPMVETGPGTSSYPSMRRVRPVASGPSRNTTMELPSPYYKATALDVSTAGMMVEGGHV</sequence>
<evidence type="ECO:0000256" key="2">
    <source>
        <dbReference type="SAM" id="Phobius"/>
    </source>
</evidence>
<evidence type="ECO:0000313" key="4">
    <source>
        <dbReference type="Proteomes" id="UP000215289"/>
    </source>
</evidence>
<gene>
    <name evidence="3" type="ORF">CFD26_101100</name>
</gene>
<dbReference type="EMBL" id="NIDN02000124">
    <property type="protein sequence ID" value="RLL96081.1"/>
    <property type="molecule type" value="Genomic_DNA"/>
</dbReference>
<dbReference type="Proteomes" id="UP000215289">
    <property type="component" value="Unassembled WGS sequence"/>
</dbReference>
<feature type="region of interest" description="Disordered" evidence="1">
    <location>
        <begin position="33"/>
        <end position="69"/>
    </location>
</feature>
<reference evidence="3 4" key="1">
    <citation type="submission" date="2018-08" db="EMBL/GenBank/DDBJ databases">
        <title>Draft genome sequences of two Aspergillus turcosus clinical strains isolated from bronchoalveolar lavage fluid: one azole-susceptible and the other azole-resistant.</title>
        <authorList>
            <person name="Parent-Michaud M."/>
            <person name="Dufresne P.J."/>
            <person name="Fournier E."/>
            <person name="Martineau C."/>
            <person name="Moreira S."/>
            <person name="Perkins V."/>
            <person name="De Repentigny L."/>
            <person name="Dufresne S.F."/>
        </authorList>
    </citation>
    <scope>NUCLEOTIDE SEQUENCE [LARGE SCALE GENOMIC DNA]</scope>
    <source>
        <strain evidence="3">HMR AF 1038</strain>
    </source>
</reference>